<dbReference type="InterPro" id="IPR008615">
    <property type="entry name" value="FNIP"/>
</dbReference>
<dbReference type="Pfam" id="PF05725">
    <property type="entry name" value="FNIP"/>
    <property type="match status" value="2"/>
</dbReference>
<dbReference type="EMBL" id="ADBJ01000035">
    <property type="protein sequence ID" value="EFA79341.1"/>
    <property type="molecule type" value="Genomic_DNA"/>
</dbReference>
<feature type="compositionally biased region" description="Low complexity" evidence="1">
    <location>
        <begin position="267"/>
        <end position="278"/>
    </location>
</feature>
<dbReference type="InterPro" id="IPR051251">
    <property type="entry name" value="STK_FNIP-Repeat"/>
</dbReference>
<dbReference type="InParanoid" id="D3BGV7"/>
<organism evidence="2 3">
    <name type="scientific">Heterostelium pallidum (strain ATCC 26659 / Pp 5 / PN500)</name>
    <name type="common">Cellular slime mold</name>
    <name type="synonym">Polysphondylium pallidum</name>
    <dbReference type="NCBI Taxonomy" id="670386"/>
    <lineage>
        <taxon>Eukaryota</taxon>
        <taxon>Amoebozoa</taxon>
        <taxon>Evosea</taxon>
        <taxon>Eumycetozoa</taxon>
        <taxon>Dictyostelia</taxon>
        <taxon>Acytosteliales</taxon>
        <taxon>Acytosteliaceae</taxon>
        <taxon>Heterostelium</taxon>
    </lineage>
</organism>
<dbReference type="PANTHER" id="PTHR32134">
    <property type="entry name" value="FNIP REPEAT-CONTAINING PROTEIN"/>
    <property type="match status" value="1"/>
</dbReference>
<gene>
    <name evidence="2" type="ORF">PPL_07759</name>
</gene>
<sequence>MKLFFDDDLSKDIEFEVGSLPSSLTKLSIGNDYNQPLHIGILPASLEYLEFSSEIFNQIFEPDALPSGLKSLKLGNGYTQPIKADILPTTLTNLDLGSKFLVNNFEQLLQINNNNNNNNNNSRNNNNISNLKVMLKRDCLTIRILDDKRILALTNHMEGGLLNLSELLLRHHYNNNYHNNSNNNNNKDINNCNFFFKFLKDRGELNDDKPDEEEDYDYDVSMESGDEERREYLLRSQSRHFSFINNNNNYNNEDNFIISTLEDPYQSSSSNGDLSNDSQFDIDDEEILQQSKTHWLTKRIERLSQSDYEQEESEDDDDS</sequence>
<protein>
    <submittedName>
        <fullName evidence="2">Uncharacterized protein</fullName>
    </submittedName>
</protein>
<keyword evidence="3" id="KW-1185">Reference proteome</keyword>
<reference evidence="2 3" key="1">
    <citation type="journal article" date="2011" name="Genome Res.">
        <title>Phylogeny-wide analysis of social amoeba genomes highlights ancient origins for complex intercellular communication.</title>
        <authorList>
            <person name="Heidel A.J."/>
            <person name="Lawal H.M."/>
            <person name="Felder M."/>
            <person name="Schilde C."/>
            <person name="Helps N.R."/>
            <person name="Tunggal B."/>
            <person name="Rivero F."/>
            <person name="John U."/>
            <person name="Schleicher M."/>
            <person name="Eichinger L."/>
            <person name="Platzer M."/>
            <person name="Noegel A.A."/>
            <person name="Schaap P."/>
            <person name="Gloeckner G."/>
        </authorList>
    </citation>
    <scope>NUCLEOTIDE SEQUENCE [LARGE SCALE GENOMIC DNA]</scope>
    <source>
        <strain evidence="3">ATCC 26659 / Pp 5 / PN500</strain>
    </source>
</reference>
<name>D3BGV7_HETP5</name>
<dbReference type="RefSeq" id="XP_020431462.1">
    <property type="nucleotide sequence ID" value="XM_020578593.1"/>
</dbReference>
<proteinExistence type="predicted"/>
<dbReference type="GeneID" id="31363240"/>
<comment type="caution">
    <text evidence="2">The sequence shown here is derived from an EMBL/GenBank/DDBJ whole genome shotgun (WGS) entry which is preliminary data.</text>
</comment>
<feature type="region of interest" description="Disordered" evidence="1">
    <location>
        <begin position="263"/>
        <end position="284"/>
    </location>
</feature>
<evidence type="ECO:0000256" key="1">
    <source>
        <dbReference type="SAM" id="MobiDB-lite"/>
    </source>
</evidence>
<dbReference type="PANTHER" id="PTHR32134:SF92">
    <property type="entry name" value="FNIP REPEAT-CONTAINING PROTEIN"/>
    <property type="match status" value="1"/>
</dbReference>
<evidence type="ECO:0000313" key="3">
    <source>
        <dbReference type="Proteomes" id="UP000001396"/>
    </source>
</evidence>
<accession>D3BGV7</accession>
<dbReference type="Proteomes" id="UP000001396">
    <property type="component" value="Unassembled WGS sequence"/>
</dbReference>
<dbReference type="AlphaFoldDB" id="D3BGV7"/>
<evidence type="ECO:0000313" key="2">
    <source>
        <dbReference type="EMBL" id="EFA79341.1"/>
    </source>
</evidence>